<evidence type="ECO:0000313" key="2">
    <source>
        <dbReference type="EMBL" id="CAB4844816.1"/>
    </source>
</evidence>
<evidence type="ECO:0000313" key="1">
    <source>
        <dbReference type="EMBL" id="CAB4824899.1"/>
    </source>
</evidence>
<accession>A0A6J7BGZ4</accession>
<dbReference type="EMBL" id="CAFAZX010000075">
    <property type="protein sequence ID" value="CAB4844816.1"/>
    <property type="molecule type" value="Genomic_DNA"/>
</dbReference>
<reference evidence="2" key="1">
    <citation type="submission" date="2020-05" db="EMBL/GenBank/DDBJ databases">
        <authorList>
            <person name="Chiriac C."/>
            <person name="Salcher M."/>
            <person name="Ghai R."/>
            <person name="Kavagutti S V."/>
        </authorList>
    </citation>
    <scope>NUCLEOTIDE SEQUENCE</scope>
</reference>
<proteinExistence type="predicted"/>
<sequence length="57" mass="5919">MTPLVRVGSAPAVHVAAVSVVDEDCAEHAVNEIATSSNDVPNAILETLRIIYLSSGD</sequence>
<organism evidence="2">
    <name type="scientific">freshwater metagenome</name>
    <dbReference type="NCBI Taxonomy" id="449393"/>
    <lineage>
        <taxon>unclassified sequences</taxon>
        <taxon>metagenomes</taxon>
        <taxon>ecological metagenomes</taxon>
    </lineage>
</organism>
<dbReference type="EMBL" id="CAFABI010000033">
    <property type="protein sequence ID" value="CAB4824899.1"/>
    <property type="molecule type" value="Genomic_DNA"/>
</dbReference>
<name>A0A6J7BGZ4_9ZZZZ</name>
<dbReference type="AlphaFoldDB" id="A0A6J7BGZ4"/>
<gene>
    <name evidence="1" type="ORF">UFOPK3197_00445</name>
    <name evidence="2" type="ORF">UFOPK3241_01133</name>
</gene>
<protein>
    <submittedName>
        <fullName evidence="2">Unannotated protein</fullName>
    </submittedName>
</protein>